<reference evidence="1 2" key="1">
    <citation type="journal article" date="2019" name="Nat. Ecol. Evol.">
        <title>Megaphylogeny resolves global patterns of mushroom evolution.</title>
        <authorList>
            <person name="Varga T."/>
            <person name="Krizsan K."/>
            <person name="Foldi C."/>
            <person name="Dima B."/>
            <person name="Sanchez-Garcia M."/>
            <person name="Sanchez-Ramirez S."/>
            <person name="Szollosi G.J."/>
            <person name="Szarkandi J.G."/>
            <person name="Papp V."/>
            <person name="Albert L."/>
            <person name="Andreopoulos W."/>
            <person name="Angelini C."/>
            <person name="Antonin V."/>
            <person name="Barry K.W."/>
            <person name="Bougher N.L."/>
            <person name="Buchanan P."/>
            <person name="Buyck B."/>
            <person name="Bense V."/>
            <person name="Catcheside P."/>
            <person name="Chovatia M."/>
            <person name="Cooper J."/>
            <person name="Damon W."/>
            <person name="Desjardin D."/>
            <person name="Finy P."/>
            <person name="Geml J."/>
            <person name="Haridas S."/>
            <person name="Hughes K."/>
            <person name="Justo A."/>
            <person name="Karasinski D."/>
            <person name="Kautmanova I."/>
            <person name="Kiss B."/>
            <person name="Kocsube S."/>
            <person name="Kotiranta H."/>
            <person name="LaButti K.M."/>
            <person name="Lechner B.E."/>
            <person name="Liimatainen K."/>
            <person name="Lipzen A."/>
            <person name="Lukacs Z."/>
            <person name="Mihaltcheva S."/>
            <person name="Morgado L.N."/>
            <person name="Niskanen T."/>
            <person name="Noordeloos M.E."/>
            <person name="Ohm R.A."/>
            <person name="Ortiz-Santana B."/>
            <person name="Ovrebo C."/>
            <person name="Racz N."/>
            <person name="Riley R."/>
            <person name="Savchenko A."/>
            <person name="Shiryaev A."/>
            <person name="Soop K."/>
            <person name="Spirin V."/>
            <person name="Szebenyi C."/>
            <person name="Tomsovsky M."/>
            <person name="Tulloss R.E."/>
            <person name="Uehling J."/>
            <person name="Grigoriev I.V."/>
            <person name="Vagvolgyi C."/>
            <person name="Papp T."/>
            <person name="Martin F.M."/>
            <person name="Miettinen O."/>
            <person name="Hibbett D.S."/>
            <person name="Nagy L.G."/>
        </authorList>
    </citation>
    <scope>NUCLEOTIDE SEQUENCE [LARGE SCALE GENOMIC DNA]</scope>
    <source>
        <strain evidence="1 2">CBS 309.79</strain>
    </source>
</reference>
<sequence length="208" mass="23180">MEDNQQSDLKWMALHFQRAFRIRWMGSEDQPKKRTKIFVHTDGCTVNPCSLPSTAVRPTAVGSSHLDGQNIPFADDDPRILDRGMAFLSLPSHPTSHPVSASSPCLRFSFLISSHTPTTHSFHLLSSIYSHIHRYLYRCSVYLCSPICRVVLNPPPILPTFLCSTLNSPSLSVLNPPSLCSPTRTILIPCVAFLSLCVRLVRGCSLYV</sequence>
<organism evidence="1 2">
    <name type="scientific">Pterulicium gracile</name>
    <dbReference type="NCBI Taxonomy" id="1884261"/>
    <lineage>
        <taxon>Eukaryota</taxon>
        <taxon>Fungi</taxon>
        <taxon>Dikarya</taxon>
        <taxon>Basidiomycota</taxon>
        <taxon>Agaricomycotina</taxon>
        <taxon>Agaricomycetes</taxon>
        <taxon>Agaricomycetidae</taxon>
        <taxon>Agaricales</taxon>
        <taxon>Pleurotineae</taxon>
        <taxon>Pterulaceae</taxon>
        <taxon>Pterulicium</taxon>
    </lineage>
</organism>
<gene>
    <name evidence="1" type="ORF">BDV98DRAFT_404459</name>
</gene>
<keyword evidence="2" id="KW-1185">Reference proteome</keyword>
<proteinExistence type="predicted"/>
<dbReference type="AlphaFoldDB" id="A0A5C3QLJ9"/>
<protein>
    <submittedName>
        <fullName evidence="1">Uncharacterized protein</fullName>
    </submittedName>
</protein>
<evidence type="ECO:0000313" key="2">
    <source>
        <dbReference type="Proteomes" id="UP000305067"/>
    </source>
</evidence>
<name>A0A5C3QLJ9_9AGAR</name>
<accession>A0A5C3QLJ9</accession>
<evidence type="ECO:0000313" key="1">
    <source>
        <dbReference type="EMBL" id="TFL02793.1"/>
    </source>
</evidence>
<dbReference type="EMBL" id="ML178821">
    <property type="protein sequence ID" value="TFL02793.1"/>
    <property type="molecule type" value="Genomic_DNA"/>
</dbReference>
<dbReference type="Proteomes" id="UP000305067">
    <property type="component" value="Unassembled WGS sequence"/>
</dbReference>